<dbReference type="Proteomes" id="UP000019678">
    <property type="component" value="Unassembled WGS sequence"/>
</dbReference>
<evidence type="ECO:0000313" key="7">
    <source>
        <dbReference type="Proteomes" id="UP000019678"/>
    </source>
</evidence>
<evidence type="ECO:0000256" key="2">
    <source>
        <dbReference type="ARBA" id="ARBA00023015"/>
    </source>
</evidence>
<dbReference type="SUPFAM" id="SSF46785">
    <property type="entry name" value="Winged helix' DNA-binding domain"/>
    <property type="match status" value="1"/>
</dbReference>
<dbReference type="PANTHER" id="PTHR30118">
    <property type="entry name" value="HTH-TYPE TRANSCRIPTIONAL REGULATOR LEUO-RELATED"/>
    <property type="match status" value="1"/>
</dbReference>
<dbReference type="Pfam" id="PF03466">
    <property type="entry name" value="LysR_substrate"/>
    <property type="match status" value="1"/>
</dbReference>
<dbReference type="STRING" id="1192034.CAP_3649"/>
<dbReference type="AlphaFoldDB" id="A0A017T777"/>
<accession>A0A017T777</accession>
<evidence type="ECO:0000259" key="5">
    <source>
        <dbReference type="PROSITE" id="PS50931"/>
    </source>
</evidence>
<dbReference type="InterPro" id="IPR050389">
    <property type="entry name" value="LysR-type_TF"/>
</dbReference>
<dbReference type="Gene3D" id="3.40.190.10">
    <property type="entry name" value="Periplasmic binding protein-like II"/>
    <property type="match status" value="2"/>
</dbReference>
<dbReference type="GO" id="GO:0003700">
    <property type="term" value="F:DNA-binding transcription factor activity"/>
    <property type="evidence" value="ECO:0007669"/>
    <property type="project" value="InterPro"/>
</dbReference>
<dbReference type="InterPro" id="IPR005119">
    <property type="entry name" value="LysR_subst-bd"/>
</dbReference>
<dbReference type="SUPFAM" id="SSF53850">
    <property type="entry name" value="Periplasmic binding protein-like II"/>
    <property type="match status" value="1"/>
</dbReference>
<evidence type="ECO:0000256" key="4">
    <source>
        <dbReference type="ARBA" id="ARBA00023163"/>
    </source>
</evidence>
<reference evidence="6 7" key="1">
    <citation type="submission" date="2013-05" db="EMBL/GenBank/DDBJ databases">
        <title>Genome assembly of Chondromyces apiculatus DSM 436.</title>
        <authorList>
            <person name="Sharma G."/>
            <person name="Khatri I."/>
            <person name="Kaur C."/>
            <person name="Mayilraj S."/>
            <person name="Subramanian S."/>
        </authorList>
    </citation>
    <scope>NUCLEOTIDE SEQUENCE [LARGE SCALE GENOMIC DNA]</scope>
    <source>
        <strain evidence="6 7">DSM 436</strain>
    </source>
</reference>
<dbReference type="PROSITE" id="PS50931">
    <property type="entry name" value="HTH_LYSR"/>
    <property type="match status" value="1"/>
</dbReference>
<protein>
    <submittedName>
        <fullName evidence="6">Transcriptional regulator, LysR family</fullName>
    </submittedName>
</protein>
<feature type="domain" description="HTH lysR-type" evidence="5">
    <location>
        <begin position="12"/>
        <end position="69"/>
    </location>
</feature>
<evidence type="ECO:0000256" key="1">
    <source>
        <dbReference type="ARBA" id="ARBA00009437"/>
    </source>
</evidence>
<evidence type="ECO:0000313" key="6">
    <source>
        <dbReference type="EMBL" id="EYF05059.1"/>
    </source>
</evidence>
<dbReference type="CDD" id="cd08417">
    <property type="entry name" value="PBP2_Nitroaromatics_like"/>
    <property type="match status" value="1"/>
</dbReference>
<dbReference type="Gene3D" id="1.10.10.10">
    <property type="entry name" value="Winged helix-like DNA-binding domain superfamily/Winged helix DNA-binding domain"/>
    <property type="match status" value="1"/>
</dbReference>
<gene>
    <name evidence="6" type="ORF">CAP_3649</name>
</gene>
<dbReference type="EMBL" id="ASRX01000027">
    <property type="protein sequence ID" value="EYF05059.1"/>
    <property type="molecule type" value="Genomic_DNA"/>
</dbReference>
<comment type="caution">
    <text evidence="6">The sequence shown here is derived from an EMBL/GenBank/DDBJ whole genome shotgun (WGS) entry which is preliminary data.</text>
</comment>
<comment type="similarity">
    <text evidence="1">Belongs to the LysR transcriptional regulatory family.</text>
</comment>
<dbReference type="InterPro" id="IPR036390">
    <property type="entry name" value="WH_DNA-bd_sf"/>
</dbReference>
<evidence type="ECO:0000256" key="3">
    <source>
        <dbReference type="ARBA" id="ARBA00023125"/>
    </source>
</evidence>
<dbReference type="eggNOG" id="COG0583">
    <property type="taxonomic scope" value="Bacteria"/>
</dbReference>
<dbReference type="GO" id="GO:0003677">
    <property type="term" value="F:DNA binding"/>
    <property type="evidence" value="ECO:0007669"/>
    <property type="project" value="UniProtKB-KW"/>
</dbReference>
<organism evidence="6 7">
    <name type="scientific">Chondromyces apiculatus DSM 436</name>
    <dbReference type="NCBI Taxonomy" id="1192034"/>
    <lineage>
        <taxon>Bacteria</taxon>
        <taxon>Pseudomonadati</taxon>
        <taxon>Myxococcota</taxon>
        <taxon>Polyangia</taxon>
        <taxon>Polyangiales</taxon>
        <taxon>Polyangiaceae</taxon>
        <taxon>Chondromyces</taxon>
    </lineage>
</organism>
<keyword evidence="4" id="KW-0804">Transcription</keyword>
<proteinExistence type="inferred from homology"/>
<dbReference type="InterPro" id="IPR036388">
    <property type="entry name" value="WH-like_DNA-bd_sf"/>
</dbReference>
<dbReference type="InterPro" id="IPR000847">
    <property type="entry name" value="LysR_HTH_N"/>
</dbReference>
<dbReference type="InterPro" id="IPR037402">
    <property type="entry name" value="YidZ_PBP2"/>
</dbReference>
<dbReference type="Pfam" id="PF00126">
    <property type="entry name" value="HTH_1"/>
    <property type="match status" value="1"/>
</dbReference>
<dbReference type="PRINTS" id="PR00039">
    <property type="entry name" value="HTHLYSR"/>
</dbReference>
<keyword evidence="2" id="KW-0805">Transcription regulation</keyword>
<dbReference type="RefSeq" id="WP_231511558.1">
    <property type="nucleotide sequence ID" value="NZ_ASRX01000027.1"/>
</dbReference>
<keyword evidence="3" id="KW-0238">DNA-binding</keyword>
<dbReference type="PANTHER" id="PTHR30118:SF15">
    <property type="entry name" value="TRANSCRIPTIONAL REGULATORY PROTEIN"/>
    <property type="match status" value="1"/>
</dbReference>
<sequence>MTTINSAKLATIDLNLLVAFDALFTERHVTRAAARMGLTQSAMSHALRRLRVLFDDPLFARVPRGILPTERAVELSVAVRRILADVERTVSDGARFEPERAERTFTLVASDYASMILLPPLVRHLAQSAPGIAISVRAGLQNWAVPLEEGRVDLVIGIFDSELPSAYRQQILQERFVCVVRADHPEVGDELTLEQFVRLPHALISPRGISIGGYVDDELARLNLRRRVVITVPHFLVAPHVVAGTDVILTVAERIALQLADKLGLRIVKPPLDIPGFQLNQYWHERQHHDPGHTWLREQIAQVCREA</sequence>
<name>A0A017T777_9BACT</name>
<keyword evidence="7" id="KW-1185">Reference proteome</keyword>